<keyword evidence="1" id="KW-1133">Transmembrane helix</keyword>
<proteinExistence type="predicted"/>
<reference evidence="2 3" key="1">
    <citation type="submission" date="2017-09" db="EMBL/GenBank/DDBJ databases">
        <title>Depth-based differentiation of microbial function through sediment-hosted aquifers and enrichment of novel symbionts in the deep terrestrial subsurface.</title>
        <authorList>
            <person name="Probst A.J."/>
            <person name="Ladd B."/>
            <person name="Jarett J.K."/>
            <person name="Geller-Mcgrath D.E."/>
            <person name="Sieber C.M."/>
            <person name="Emerson J.B."/>
            <person name="Anantharaman K."/>
            <person name="Thomas B.C."/>
            <person name="Malmstrom R."/>
            <person name="Stieglmeier M."/>
            <person name="Klingl A."/>
            <person name="Woyke T."/>
            <person name="Ryan C.M."/>
            <person name="Banfield J.F."/>
        </authorList>
    </citation>
    <scope>NUCLEOTIDE SEQUENCE [LARGE SCALE GENOMIC DNA]</scope>
    <source>
        <strain evidence="2">CG10_big_fil_rev_8_21_14_0_10_51_16</strain>
    </source>
</reference>
<comment type="caution">
    <text evidence="2">The sequence shown here is derived from an EMBL/GenBank/DDBJ whole genome shotgun (WGS) entry which is preliminary data.</text>
</comment>
<protein>
    <submittedName>
        <fullName evidence="2">Uncharacterized protein</fullName>
    </submittedName>
</protein>
<evidence type="ECO:0000256" key="1">
    <source>
        <dbReference type="SAM" id="Phobius"/>
    </source>
</evidence>
<sequence>MGVSSENKFADLCLVMSAVVVIVLAAILGVVSFNSKESLVAERSRSADIGNQTVAGLDIKDEAGRVYAGSGPTQPNGRVVVKKVQHIGGSPFVRLVVEVPKAALRPGARVEALHALGVARFNYRPGDEVTLDYINMADDVGHSHIRLASEPVWRAPRIPMVAGPVTEPSWLILEVGETPWEGKDPFGPAYELRLASVGSTPVQTATVWVGDPAMTGVLNWKGLENRRALAGTMFPTLSRHKNPYADWHQYYTQHVVLGR</sequence>
<dbReference type="Proteomes" id="UP000228767">
    <property type="component" value="Unassembled WGS sequence"/>
</dbReference>
<feature type="transmembrane region" description="Helical" evidence="1">
    <location>
        <begin position="12"/>
        <end position="33"/>
    </location>
</feature>
<keyword evidence="1" id="KW-0812">Transmembrane</keyword>
<dbReference type="AlphaFoldDB" id="A0A2H0RDX3"/>
<gene>
    <name evidence="2" type="ORF">COV10_03730</name>
</gene>
<evidence type="ECO:0000313" key="3">
    <source>
        <dbReference type="Proteomes" id="UP000228767"/>
    </source>
</evidence>
<keyword evidence="1" id="KW-0472">Membrane</keyword>
<evidence type="ECO:0000313" key="2">
    <source>
        <dbReference type="EMBL" id="PIR44586.1"/>
    </source>
</evidence>
<organism evidence="2 3">
    <name type="scientific">Candidatus Vogelbacteria bacterium CG10_big_fil_rev_8_21_14_0_10_51_16</name>
    <dbReference type="NCBI Taxonomy" id="1975045"/>
    <lineage>
        <taxon>Bacteria</taxon>
        <taxon>Candidatus Vogeliibacteriota</taxon>
    </lineage>
</organism>
<name>A0A2H0RDX3_9BACT</name>
<accession>A0A2H0RDX3</accession>
<dbReference type="EMBL" id="PCYI01000025">
    <property type="protein sequence ID" value="PIR44586.1"/>
    <property type="molecule type" value="Genomic_DNA"/>
</dbReference>